<dbReference type="InterPro" id="IPR044567">
    <property type="entry name" value="CLSY/DRD1"/>
</dbReference>
<dbReference type="AlphaFoldDB" id="A0A2G3AF67"/>
<gene>
    <name evidence="8" type="ORF">T459_00759</name>
</gene>
<reference evidence="8 9" key="1">
    <citation type="journal article" date="2014" name="Nat. Genet.">
        <title>Genome sequence of the hot pepper provides insights into the evolution of pungency in Capsicum species.</title>
        <authorList>
            <person name="Kim S."/>
            <person name="Park M."/>
            <person name="Yeom S.I."/>
            <person name="Kim Y.M."/>
            <person name="Lee J.M."/>
            <person name="Lee H.A."/>
            <person name="Seo E."/>
            <person name="Choi J."/>
            <person name="Cheong K."/>
            <person name="Kim K.T."/>
            <person name="Jung K."/>
            <person name="Lee G.W."/>
            <person name="Oh S.K."/>
            <person name="Bae C."/>
            <person name="Kim S.B."/>
            <person name="Lee H.Y."/>
            <person name="Kim S.Y."/>
            <person name="Kim M.S."/>
            <person name="Kang B.C."/>
            <person name="Jo Y.D."/>
            <person name="Yang H.B."/>
            <person name="Jeong H.J."/>
            <person name="Kang W.H."/>
            <person name="Kwon J.K."/>
            <person name="Shin C."/>
            <person name="Lim J.Y."/>
            <person name="Park J.H."/>
            <person name="Huh J.H."/>
            <person name="Kim J.S."/>
            <person name="Kim B.D."/>
            <person name="Cohen O."/>
            <person name="Paran I."/>
            <person name="Suh M.C."/>
            <person name="Lee S.B."/>
            <person name="Kim Y.K."/>
            <person name="Shin Y."/>
            <person name="Noh S.J."/>
            <person name="Park J."/>
            <person name="Seo Y.S."/>
            <person name="Kwon S.Y."/>
            <person name="Kim H.A."/>
            <person name="Park J.M."/>
            <person name="Kim H.J."/>
            <person name="Choi S.B."/>
            <person name="Bosland P.W."/>
            <person name="Reeves G."/>
            <person name="Jo S.H."/>
            <person name="Lee B.W."/>
            <person name="Cho H.T."/>
            <person name="Choi H.S."/>
            <person name="Lee M.S."/>
            <person name="Yu Y."/>
            <person name="Do Choi Y."/>
            <person name="Park B.S."/>
            <person name="van Deynze A."/>
            <person name="Ashrafi H."/>
            <person name="Hill T."/>
            <person name="Kim W.T."/>
            <person name="Pai H.S."/>
            <person name="Ahn H.K."/>
            <person name="Yeam I."/>
            <person name="Giovannoni J.J."/>
            <person name="Rose J.K."/>
            <person name="Sorensen I."/>
            <person name="Lee S.J."/>
            <person name="Kim R.W."/>
            <person name="Choi I.Y."/>
            <person name="Choi B.S."/>
            <person name="Lim J.S."/>
            <person name="Lee Y.H."/>
            <person name="Choi D."/>
        </authorList>
    </citation>
    <scope>NUCLEOTIDE SEQUENCE [LARGE SCALE GENOMIC DNA]</scope>
    <source>
        <strain evidence="9">cv. CM334</strain>
    </source>
</reference>
<dbReference type="Proteomes" id="UP000222542">
    <property type="component" value="Unassembled WGS sequence"/>
</dbReference>
<evidence type="ECO:0000313" key="8">
    <source>
        <dbReference type="EMBL" id="PHT92877.1"/>
    </source>
</evidence>
<dbReference type="GO" id="GO:0005634">
    <property type="term" value="C:nucleus"/>
    <property type="evidence" value="ECO:0007669"/>
    <property type="project" value="UniProtKB-SubCell"/>
</dbReference>
<comment type="subcellular location">
    <subcellularLocation>
        <location evidence="1">Nucleus</location>
    </subcellularLocation>
</comment>
<keyword evidence="4" id="KW-0067">ATP-binding</keyword>
<evidence type="ECO:0000256" key="4">
    <source>
        <dbReference type="ARBA" id="ARBA00022840"/>
    </source>
</evidence>
<reference evidence="8 9" key="2">
    <citation type="journal article" date="2017" name="Genome Biol.">
        <title>New reference genome sequences of hot pepper reveal the massive evolution of plant disease-resistance genes by retroduplication.</title>
        <authorList>
            <person name="Kim S."/>
            <person name="Park J."/>
            <person name="Yeom S.I."/>
            <person name="Kim Y.M."/>
            <person name="Seo E."/>
            <person name="Kim K.T."/>
            <person name="Kim M.S."/>
            <person name="Lee J.M."/>
            <person name="Cheong K."/>
            <person name="Shin H.S."/>
            <person name="Kim S.B."/>
            <person name="Han K."/>
            <person name="Lee J."/>
            <person name="Park M."/>
            <person name="Lee H.A."/>
            <person name="Lee H.Y."/>
            <person name="Lee Y."/>
            <person name="Oh S."/>
            <person name="Lee J.H."/>
            <person name="Choi E."/>
            <person name="Choi E."/>
            <person name="Lee S.E."/>
            <person name="Jeon J."/>
            <person name="Kim H."/>
            <person name="Choi G."/>
            <person name="Song H."/>
            <person name="Lee J."/>
            <person name="Lee S.C."/>
            <person name="Kwon J.K."/>
            <person name="Lee H.Y."/>
            <person name="Koo N."/>
            <person name="Hong Y."/>
            <person name="Kim R.W."/>
            <person name="Kang W.H."/>
            <person name="Huh J.H."/>
            <person name="Kang B.C."/>
            <person name="Yang T.J."/>
            <person name="Lee Y.H."/>
            <person name="Bennetzen J.L."/>
            <person name="Choi D."/>
        </authorList>
    </citation>
    <scope>NUCLEOTIDE SEQUENCE [LARGE SCALE GENOMIC DNA]</scope>
    <source>
        <strain evidence="9">cv. CM334</strain>
    </source>
</reference>
<dbReference type="STRING" id="4072.A0A2G3AF67"/>
<evidence type="ECO:0000256" key="2">
    <source>
        <dbReference type="ARBA" id="ARBA00022741"/>
    </source>
</evidence>
<keyword evidence="9" id="KW-1185">Reference proteome</keyword>
<dbReference type="PROSITE" id="PS51192">
    <property type="entry name" value="HELICASE_ATP_BIND_1"/>
    <property type="match status" value="1"/>
</dbReference>
<dbReference type="PANTHER" id="PTHR45821">
    <property type="entry name" value="SNF2 DOMAIN-CONTAINING PROTEIN CLASSY 2-RELATED"/>
    <property type="match status" value="1"/>
</dbReference>
<dbReference type="Gramene" id="PHT92877">
    <property type="protein sequence ID" value="PHT92877"/>
    <property type="gene ID" value="T459_00759"/>
</dbReference>
<accession>A0A2G3AF67</accession>
<feature type="region of interest" description="Disordered" evidence="6">
    <location>
        <begin position="210"/>
        <end position="230"/>
    </location>
</feature>
<comment type="caution">
    <text evidence="8">The sequence shown here is derived from an EMBL/GenBank/DDBJ whole genome shotgun (WGS) entry which is preliminary data.</text>
</comment>
<evidence type="ECO:0000256" key="1">
    <source>
        <dbReference type="ARBA" id="ARBA00004123"/>
    </source>
</evidence>
<dbReference type="InterPro" id="IPR038718">
    <property type="entry name" value="SNF2-like_sf"/>
</dbReference>
<dbReference type="EMBL" id="AYRZ02000001">
    <property type="protein sequence ID" value="PHT92877.1"/>
    <property type="molecule type" value="Genomic_DNA"/>
</dbReference>
<dbReference type="InterPro" id="IPR027417">
    <property type="entry name" value="P-loop_NTPase"/>
</dbReference>
<dbReference type="InterPro" id="IPR000330">
    <property type="entry name" value="SNF2_N"/>
</dbReference>
<dbReference type="InterPro" id="IPR014001">
    <property type="entry name" value="Helicase_ATP-bd"/>
</dbReference>
<protein>
    <recommendedName>
        <fullName evidence="7">Helicase ATP-binding domain-containing protein</fullName>
    </recommendedName>
</protein>
<evidence type="ECO:0000256" key="6">
    <source>
        <dbReference type="SAM" id="MobiDB-lite"/>
    </source>
</evidence>
<dbReference type="GO" id="GO:0080188">
    <property type="term" value="P:gene silencing by siRNA-directed DNA methylation"/>
    <property type="evidence" value="ECO:0007669"/>
    <property type="project" value="InterPro"/>
</dbReference>
<dbReference type="GO" id="GO:0004386">
    <property type="term" value="F:helicase activity"/>
    <property type="evidence" value="ECO:0007669"/>
    <property type="project" value="UniProtKB-KW"/>
</dbReference>
<feature type="compositionally biased region" description="Basic and acidic residues" evidence="6">
    <location>
        <begin position="276"/>
        <end position="288"/>
    </location>
</feature>
<dbReference type="GO" id="GO:0005524">
    <property type="term" value="F:ATP binding"/>
    <property type="evidence" value="ECO:0007669"/>
    <property type="project" value="UniProtKB-KW"/>
</dbReference>
<keyword evidence="2" id="KW-0547">Nucleotide-binding</keyword>
<feature type="domain" description="Helicase ATP-binding" evidence="7">
    <location>
        <begin position="1"/>
        <end position="117"/>
    </location>
</feature>
<keyword evidence="3" id="KW-0378">Hydrolase</keyword>
<evidence type="ECO:0000313" key="9">
    <source>
        <dbReference type="Proteomes" id="UP000222542"/>
    </source>
</evidence>
<proteinExistence type="predicted"/>
<dbReference type="Gene3D" id="3.40.50.10810">
    <property type="entry name" value="Tandem AAA-ATPase domain"/>
    <property type="match status" value="1"/>
</dbReference>
<evidence type="ECO:0000259" key="7">
    <source>
        <dbReference type="PROSITE" id="PS51192"/>
    </source>
</evidence>
<organism evidence="8 9">
    <name type="scientific">Capsicum annuum</name>
    <name type="common">Capsicum pepper</name>
    <dbReference type="NCBI Taxonomy" id="4072"/>
    <lineage>
        <taxon>Eukaryota</taxon>
        <taxon>Viridiplantae</taxon>
        <taxon>Streptophyta</taxon>
        <taxon>Embryophyta</taxon>
        <taxon>Tracheophyta</taxon>
        <taxon>Spermatophyta</taxon>
        <taxon>Magnoliopsida</taxon>
        <taxon>eudicotyledons</taxon>
        <taxon>Gunneridae</taxon>
        <taxon>Pentapetalae</taxon>
        <taxon>asterids</taxon>
        <taxon>lamiids</taxon>
        <taxon>Solanales</taxon>
        <taxon>Solanaceae</taxon>
        <taxon>Solanoideae</taxon>
        <taxon>Capsiceae</taxon>
        <taxon>Capsicum</taxon>
    </lineage>
</organism>
<evidence type="ECO:0000256" key="5">
    <source>
        <dbReference type="ARBA" id="ARBA00023242"/>
    </source>
</evidence>
<sequence>MVSFRVYPLLGKNPQLIRMVKLRSWAKSKSVLGISYDLFRILTREDGEGYTKESREILLKFPGLLVLEEGHTVRNKQSLVWKSLNKVETQNRILLSETPFQNNIKELYNTLFIVSPKFVADSKKKWASLSSFIDKNTRALEELRDIISPFLHKCSENVKRVSLPGRFYVTTDNIPGTTDMCPSKGTSEAARLHPPLYELALQELSQLGTEDNEHGEEEYFKRDDPNANTPTTEELVKTFYIDRYPMRMQCDGATDLTVEATTEEHNITVDNPSTASREEGKLKPVGLGERKNYSFEGFNISNELQKNEQS</sequence>
<dbReference type="SUPFAM" id="SSF52540">
    <property type="entry name" value="P-loop containing nucleoside triphosphate hydrolases"/>
    <property type="match status" value="1"/>
</dbReference>
<evidence type="ECO:0000256" key="3">
    <source>
        <dbReference type="ARBA" id="ARBA00022806"/>
    </source>
</evidence>
<dbReference type="PANTHER" id="PTHR45821:SF14">
    <property type="entry name" value="HELICASE C-TERMINAL DOMAIN-CONTAINING PROTEIN"/>
    <property type="match status" value="1"/>
</dbReference>
<name>A0A2G3AF67_CAPAN</name>
<keyword evidence="5" id="KW-0539">Nucleus</keyword>
<dbReference type="Pfam" id="PF00176">
    <property type="entry name" value="SNF2-rel_dom"/>
    <property type="match status" value="1"/>
</dbReference>
<feature type="region of interest" description="Disordered" evidence="6">
    <location>
        <begin position="267"/>
        <end position="288"/>
    </location>
</feature>
<keyword evidence="3" id="KW-0347">Helicase</keyword>